<organism evidence="1 2">
    <name type="scientific">Sphingomonas insulae</name>
    <dbReference type="NCBI Taxonomy" id="424800"/>
    <lineage>
        <taxon>Bacteria</taxon>
        <taxon>Pseudomonadati</taxon>
        <taxon>Pseudomonadota</taxon>
        <taxon>Alphaproteobacteria</taxon>
        <taxon>Sphingomonadales</taxon>
        <taxon>Sphingomonadaceae</taxon>
        <taxon>Sphingomonas</taxon>
    </lineage>
</organism>
<dbReference type="Pfam" id="PF08843">
    <property type="entry name" value="AbiEii"/>
    <property type="match status" value="1"/>
</dbReference>
<evidence type="ECO:0000313" key="2">
    <source>
        <dbReference type="Proteomes" id="UP001500238"/>
    </source>
</evidence>
<proteinExistence type="predicted"/>
<evidence type="ECO:0000313" key="1">
    <source>
        <dbReference type="EMBL" id="GAA0659968.1"/>
    </source>
</evidence>
<protein>
    <recommendedName>
        <fullName evidence="3">Nucleotidyl transferase AbiEii/AbiGii toxin family protein</fullName>
    </recommendedName>
</protein>
<evidence type="ECO:0008006" key="3">
    <source>
        <dbReference type="Google" id="ProtNLM"/>
    </source>
</evidence>
<gene>
    <name evidence="1" type="ORF">GCM10009102_05590</name>
</gene>
<dbReference type="EMBL" id="BAAAES010000003">
    <property type="protein sequence ID" value="GAA0659968.1"/>
    <property type="molecule type" value="Genomic_DNA"/>
</dbReference>
<dbReference type="RefSeq" id="WP_163960261.1">
    <property type="nucleotide sequence ID" value="NZ_BAAAES010000003.1"/>
</dbReference>
<name>A0ABN1HN06_9SPHN</name>
<reference evidence="1 2" key="1">
    <citation type="journal article" date="2019" name="Int. J. Syst. Evol. Microbiol.">
        <title>The Global Catalogue of Microorganisms (GCM) 10K type strain sequencing project: providing services to taxonomists for standard genome sequencing and annotation.</title>
        <authorList>
            <consortium name="The Broad Institute Genomics Platform"/>
            <consortium name="The Broad Institute Genome Sequencing Center for Infectious Disease"/>
            <person name="Wu L."/>
            <person name="Ma J."/>
        </authorList>
    </citation>
    <scope>NUCLEOTIDE SEQUENCE [LARGE SCALE GENOMIC DNA]</scope>
    <source>
        <strain evidence="1 2">JCM 14603</strain>
    </source>
</reference>
<comment type="caution">
    <text evidence="1">The sequence shown here is derived from an EMBL/GenBank/DDBJ whole genome shotgun (WGS) entry which is preliminary data.</text>
</comment>
<accession>A0ABN1HN06</accession>
<sequence length="300" mass="33799">MSEIDEAPEGERTEIVDVDVRAWVEAAKTDLVRYRDRQVTEVVLAAIGVAPNLKETLVLKGGAVMALAFKSERVTGDVDFSADADPETFAQLIVEELNALLPRTAISLGYVDLLCRVQAVKKMPRAKNFEQYDFPALLVRIGSAVRGSGEEKWLDAGQATRVLDMEISFRDQVYAFQELSLTDAGVAVRAFTLHELIAEKFRALLQQPIRNRYRRQDVYDIAFLAETNPLTDSDRAKILTTFVDKCRTRSIEPAITSIDDPEITKRAQADWDTLKLELSDLPAFDERFAIVRELYVSLPW</sequence>
<dbReference type="Proteomes" id="UP001500238">
    <property type="component" value="Unassembled WGS sequence"/>
</dbReference>
<keyword evidence="2" id="KW-1185">Reference proteome</keyword>
<dbReference type="InterPro" id="IPR014942">
    <property type="entry name" value="AbiEii"/>
</dbReference>